<dbReference type="InterPro" id="IPR011990">
    <property type="entry name" value="TPR-like_helical_dom_sf"/>
</dbReference>
<evidence type="ECO:0000313" key="4">
    <source>
        <dbReference type="EMBL" id="CAD8575797.1"/>
    </source>
</evidence>
<feature type="repeat" description="TPR" evidence="3">
    <location>
        <begin position="696"/>
        <end position="729"/>
    </location>
</feature>
<gene>
    <name evidence="4" type="ORF">OMED0929_LOCUS361</name>
</gene>
<proteinExistence type="predicted"/>
<dbReference type="Pfam" id="PF14559">
    <property type="entry name" value="TPR_19"/>
    <property type="match status" value="1"/>
</dbReference>
<evidence type="ECO:0000256" key="2">
    <source>
        <dbReference type="ARBA" id="ARBA00022803"/>
    </source>
</evidence>
<dbReference type="InterPro" id="IPR039226">
    <property type="entry name" value="Ski3/TTC37"/>
</dbReference>
<protein>
    <submittedName>
        <fullName evidence="4">Uncharacterized protein</fullName>
    </submittedName>
</protein>
<dbReference type="PROSITE" id="PS50005">
    <property type="entry name" value="TPR"/>
    <property type="match status" value="4"/>
</dbReference>
<dbReference type="InterPro" id="IPR019734">
    <property type="entry name" value="TPR_rpt"/>
</dbReference>
<dbReference type="SUPFAM" id="SSF48452">
    <property type="entry name" value="TPR-like"/>
    <property type="match status" value="4"/>
</dbReference>
<reference evidence="4" key="1">
    <citation type="submission" date="2021-01" db="EMBL/GenBank/DDBJ databases">
        <authorList>
            <person name="Corre E."/>
            <person name="Pelletier E."/>
            <person name="Niang G."/>
            <person name="Scheremetjew M."/>
            <person name="Finn R."/>
            <person name="Kale V."/>
            <person name="Holt S."/>
            <person name="Cochrane G."/>
            <person name="Meng A."/>
            <person name="Brown T."/>
            <person name="Cohen L."/>
        </authorList>
    </citation>
    <scope>NUCLEOTIDE SEQUENCE</scope>
    <source>
        <strain evidence="4">Clade-D-RCC2572</strain>
    </source>
</reference>
<dbReference type="SMART" id="SM00028">
    <property type="entry name" value="TPR"/>
    <property type="match status" value="6"/>
</dbReference>
<dbReference type="PANTHER" id="PTHR15704">
    <property type="entry name" value="SUPERKILLER 3 PROTEIN-RELATED"/>
    <property type="match status" value="1"/>
</dbReference>
<dbReference type="GO" id="GO:0055087">
    <property type="term" value="C:Ski complex"/>
    <property type="evidence" value="ECO:0007669"/>
    <property type="project" value="InterPro"/>
</dbReference>
<evidence type="ECO:0000256" key="1">
    <source>
        <dbReference type="ARBA" id="ARBA00022737"/>
    </source>
</evidence>
<dbReference type="EMBL" id="HBEW01000430">
    <property type="protein sequence ID" value="CAD8575797.1"/>
    <property type="molecule type" value="Transcribed_RNA"/>
</dbReference>
<organism evidence="4">
    <name type="scientific">Ostreococcus mediterraneus</name>
    <dbReference type="NCBI Taxonomy" id="1486918"/>
    <lineage>
        <taxon>Eukaryota</taxon>
        <taxon>Viridiplantae</taxon>
        <taxon>Chlorophyta</taxon>
        <taxon>Mamiellophyceae</taxon>
        <taxon>Mamiellales</taxon>
        <taxon>Bathycoccaceae</taxon>
        <taxon>Ostreococcus</taxon>
    </lineage>
</organism>
<dbReference type="Pfam" id="PF13432">
    <property type="entry name" value="TPR_16"/>
    <property type="match status" value="2"/>
</dbReference>
<sequence>MSGKSSVMALLKAANEALKVGDVERARESSAQAIDAGADVYEAWVMHGKVLAACGDGNGAIEAYEKAVGMRADHPAAYRGLREAFSAAGDIPGLSRTLERLIEIYTATGDQEKVVEFLREAHDVVYEAKDWTRAYSTASALRAEPSAGDDVRSFALGRACEAALEIRDARARIAGQAAVDALRATTIASKADEDAARASGERAALGVDDDFTANLFDTLRAWSSADGTSVSFDARAHMAIFARLDARLNAALSITSSGALNVKTCARELLVEANSLLERFGDNVMNFVAPVALEIVSALEIGLDVEEEGWDADVDEKDVDDDVATELVRRCHAFKANAIANAWLALRDTRRSGAFAYSCRPPNPPQDAKGLLAEDVRDALIAALTANDASVGGKASLALGWLALAESMLVGGERVDMHASQASSTAIKIVAGDLDSTALPKTSRRCAIVNAEAMMRSGAFKAAASAFETLEGPRAMRGTATCAEHAHPPDYARALDVLASAAEAFPNCPRVRVELGWLLMIAGPIEQQCEALSILERACGAVTDEALSTSTPADACARLGIARWRAASAPAAKGPGSAHEALLIGAAGESAHRAAAFAHLGLVCSANGDEARARKCRTRALQLNPADPTAGPAAFADALSDGDDAHATSICRRALDIDSRCFWAANRLAPMCARANDHNGAVVALHAVLRVTPDNASAWEALGASYNALGRHSAALKAFDHALQLSDSAGEGVRAYAAAQTGFIQLALGSSTDAIEAYTKALSDGVDRVAALCGLASAHVYYAKGALRWGAPGRAAVSIGDAEDAASRALSAMGERATETAWKLLGDVRSLAARINDPNLAPDMNAMLDVRRVAAKGAVDAYEKALSLKRDGAARWRDVSAALKLHADVLRLCGDVEGARACEAKAFEYALGYVRCDPADPHAWLALAFTNDPNASVASDERKITALSRAVALDPTFADAWTALGRVYLANGEIANATRALDSARIADPSSGAAWTATAASHLARGLVDESRGAFRMAAALGAGVEADVGCALTACAAGCAKDARDAYAAARRAAECAPRDAVAAIALGLCAESRGLFDDARRAMRNAMMFSESVLVEPRSDASVTCALGADARVVRDIARLSLERLDDVIDCAADVDILSPGEDIEDAIDRLTTLVDGNPDDDASRVALARVSSRSRVHARALAGAEQCPVARATGDHRAQSARALSAAACLLNATPVIHVDNDAVDDDDDGLSTMSLGTRAMRLIARAAMFNPTDAECVRALDIARCRRQGVVIARADADADADAKDDNTQRHRALKAALAAHARGEFADAERFARDVVNDVDCPTSAASAARILLASFLLARAARDGDKNPQKEAGKVLAKIPLDDASSSVIELTRALSSSVAAG</sequence>
<name>A0A7S0KBF8_9CHLO</name>
<evidence type="ECO:0000256" key="3">
    <source>
        <dbReference type="PROSITE-ProRule" id="PRU00339"/>
    </source>
</evidence>
<keyword evidence="1" id="KW-0677">Repeat</keyword>
<keyword evidence="2 3" id="KW-0802">TPR repeat</keyword>
<feature type="repeat" description="TPR" evidence="3">
    <location>
        <begin position="594"/>
        <end position="627"/>
    </location>
</feature>
<feature type="repeat" description="TPR" evidence="3">
    <location>
        <begin position="958"/>
        <end position="991"/>
    </location>
</feature>
<feature type="repeat" description="TPR" evidence="3">
    <location>
        <begin position="41"/>
        <end position="74"/>
    </location>
</feature>
<dbReference type="GO" id="GO:0006401">
    <property type="term" value="P:RNA catabolic process"/>
    <property type="evidence" value="ECO:0007669"/>
    <property type="project" value="InterPro"/>
</dbReference>
<dbReference type="PANTHER" id="PTHR15704:SF7">
    <property type="entry name" value="SUPERKILLER COMPLEX PROTEIN 3"/>
    <property type="match status" value="1"/>
</dbReference>
<accession>A0A7S0KBF8</accession>
<dbReference type="Gene3D" id="1.25.40.10">
    <property type="entry name" value="Tetratricopeptide repeat domain"/>
    <property type="match status" value="5"/>
</dbReference>